<reference evidence="5 6" key="1">
    <citation type="submission" date="2019-06" db="EMBL/GenBank/DDBJ databases">
        <title>Whole genome sequence for Rhodospirillaceae sp. R148.</title>
        <authorList>
            <person name="Wang G."/>
        </authorList>
    </citation>
    <scope>NUCLEOTIDE SEQUENCE [LARGE SCALE GENOMIC DNA]</scope>
    <source>
        <strain evidence="5 6">R148</strain>
    </source>
</reference>
<comment type="pathway">
    <text evidence="2">Organic acid metabolism; glycolate biosynthesis; glycolate from 2-phosphoglycolate: step 1/1.</text>
</comment>
<sequence length="221" mass="24063">MKSGALPRPQAILFDWDNTLVDTWIVIHHAYKATFRAMGQEPWTLAETRERVRESARDAFPKLFGARAEEAMKVFYAAYEADHLEMLTPLPGAEAMLQALSARPELFLGLVSNKKGTILRMEAEKLGWAALFGSMVGANDAVQDKPARAAVELALAPSKLISGPEVWFVGDTDIDMACATATGCTAILLRPDPPGRTEFAGCQPSHYINGCDALIELIQAS</sequence>
<dbReference type="Pfam" id="PF13419">
    <property type="entry name" value="HAD_2"/>
    <property type="match status" value="1"/>
</dbReference>
<protein>
    <recommendedName>
        <fullName evidence="4">phosphoglycolate phosphatase</fullName>
        <ecNumber evidence="4">3.1.3.18</ecNumber>
    </recommendedName>
</protein>
<dbReference type="SUPFAM" id="SSF56784">
    <property type="entry name" value="HAD-like"/>
    <property type="match status" value="1"/>
</dbReference>
<dbReference type="Gene3D" id="1.10.150.730">
    <property type="match status" value="1"/>
</dbReference>
<dbReference type="Gene3D" id="3.40.50.1000">
    <property type="entry name" value="HAD superfamily/HAD-like"/>
    <property type="match status" value="1"/>
</dbReference>
<dbReference type="EC" id="3.1.3.18" evidence="4"/>
<evidence type="ECO:0000256" key="3">
    <source>
        <dbReference type="ARBA" id="ARBA00006171"/>
    </source>
</evidence>
<keyword evidence="6" id="KW-1185">Reference proteome</keyword>
<evidence type="ECO:0000313" key="5">
    <source>
        <dbReference type="EMBL" id="TQV79199.1"/>
    </source>
</evidence>
<dbReference type="EMBL" id="VHSH01000005">
    <property type="protein sequence ID" value="TQV79199.1"/>
    <property type="molecule type" value="Genomic_DNA"/>
</dbReference>
<dbReference type="GO" id="GO:0008967">
    <property type="term" value="F:phosphoglycolate phosphatase activity"/>
    <property type="evidence" value="ECO:0007669"/>
    <property type="project" value="UniProtKB-EC"/>
</dbReference>
<dbReference type="GO" id="GO:0006281">
    <property type="term" value="P:DNA repair"/>
    <property type="evidence" value="ECO:0007669"/>
    <property type="project" value="TreeGrafter"/>
</dbReference>
<accession>A0A545TPQ7</accession>
<dbReference type="GO" id="GO:0005829">
    <property type="term" value="C:cytosol"/>
    <property type="evidence" value="ECO:0007669"/>
    <property type="project" value="TreeGrafter"/>
</dbReference>
<dbReference type="SFLD" id="SFLDS00003">
    <property type="entry name" value="Haloacid_Dehalogenase"/>
    <property type="match status" value="1"/>
</dbReference>
<comment type="catalytic activity">
    <reaction evidence="1">
        <text>2-phosphoglycolate + H2O = glycolate + phosphate</text>
        <dbReference type="Rhea" id="RHEA:14369"/>
        <dbReference type="ChEBI" id="CHEBI:15377"/>
        <dbReference type="ChEBI" id="CHEBI:29805"/>
        <dbReference type="ChEBI" id="CHEBI:43474"/>
        <dbReference type="ChEBI" id="CHEBI:58033"/>
        <dbReference type="EC" id="3.1.3.18"/>
    </reaction>
</comment>
<organism evidence="5 6">
    <name type="scientific">Denitrobaculum tricleocarpae</name>
    <dbReference type="NCBI Taxonomy" id="2591009"/>
    <lineage>
        <taxon>Bacteria</taxon>
        <taxon>Pseudomonadati</taxon>
        <taxon>Pseudomonadota</taxon>
        <taxon>Alphaproteobacteria</taxon>
        <taxon>Rhodospirillales</taxon>
        <taxon>Rhodospirillaceae</taxon>
        <taxon>Denitrobaculum</taxon>
    </lineage>
</organism>
<dbReference type="SFLD" id="SFLDG01129">
    <property type="entry name" value="C1.5:_HAD__Beta-PGM__Phosphata"/>
    <property type="match status" value="1"/>
</dbReference>
<keyword evidence="5" id="KW-0378">Hydrolase</keyword>
<dbReference type="InterPro" id="IPR023214">
    <property type="entry name" value="HAD_sf"/>
</dbReference>
<evidence type="ECO:0000313" key="6">
    <source>
        <dbReference type="Proteomes" id="UP000315252"/>
    </source>
</evidence>
<dbReference type="AlphaFoldDB" id="A0A545TPQ7"/>
<gene>
    <name evidence="5" type="ORF">FKG95_16185</name>
</gene>
<dbReference type="PANTHER" id="PTHR43434:SF1">
    <property type="entry name" value="PHOSPHOGLYCOLATE PHOSPHATASE"/>
    <property type="match status" value="1"/>
</dbReference>
<dbReference type="RefSeq" id="WP_142897423.1">
    <property type="nucleotide sequence ID" value="NZ_ML660056.1"/>
</dbReference>
<dbReference type="PANTHER" id="PTHR43434">
    <property type="entry name" value="PHOSPHOGLYCOLATE PHOSPHATASE"/>
    <property type="match status" value="1"/>
</dbReference>
<evidence type="ECO:0000256" key="4">
    <source>
        <dbReference type="ARBA" id="ARBA00013078"/>
    </source>
</evidence>
<name>A0A545TPQ7_9PROT</name>
<dbReference type="InterPro" id="IPR050155">
    <property type="entry name" value="HAD-like_hydrolase_sf"/>
</dbReference>
<dbReference type="InterPro" id="IPR036412">
    <property type="entry name" value="HAD-like_sf"/>
</dbReference>
<evidence type="ECO:0000256" key="2">
    <source>
        <dbReference type="ARBA" id="ARBA00004818"/>
    </source>
</evidence>
<comment type="caution">
    <text evidence="5">The sequence shown here is derived from an EMBL/GenBank/DDBJ whole genome shotgun (WGS) entry which is preliminary data.</text>
</comment>
<dbReference type="InterPro" id="IPR041492">
    <property type="entry name" value="HAD_2"/>
</dbReference>
<dbReference type="Proteomes" id="UP000315252">
    <property type="component" value="Unassembled WGS sequence"/>
</dbReference>
<proteinExistence type="inferred from homology"/>
<comment type="similarity">
    <text evidence="3">Belongs to the HAD-like hydrolase superfamily. CbbY/CbbZ/Gph/YieH family.</text>
</comment>
<evidence type="ECO:0000256" key="1">
    <source>
        <dbReference type="ARBA" id="ARBA00000830"/>
    </source>
</evidence>
<dbReference type="OrthoDB" id="9782449at2"/>